<feature type="compositionally biased region" description="Polar residues" evidence="1">
    <location>
        <begin position="172"/>
        <end position="184"/>
    </location>
</feature>
<feature type="region of interest" description="Disordered" evidence="1">
    <location>
        <begin position="165"/>
        <end position="184"/>
    </location>
</feature>
<proteinExistence type="predicted"/>
<organism evidence="2 3">
    <name type="scientific">Parasedimentitalea marina</name>
    <dbReference type="NCBI Taxonomy" id="2483033"/>
    <lineage>
        <taxon>Bacteria</taxon>
        <taxon>Pseudomonadati</taxon>
        <taxon>Pseudomonadota</taxon>
        <taxon>Alphaproteobacteria</taxon>
        <taxon>Rhodobacterales</taxon>
        <taxon>Paracoccaceae</taxon>
        <taxon>Parasedimentitalea</taxon>
    </lineage>
</organism>
<evidence type="ECO:0000313" key="2">
    <source>
        <dbReference type="EMBL" id="AZV79058.1"/>
    </source>
</evidence>
<dbReference type="Proteomes" id="UP000283063">
    <property type="component" value="Chromosome"/>
</dbReference>
<reference evidence="2 3" key="1">
    <citation type="submission" date="2018-10" db="EMBL/GenBank/DDBJ databases">
        <title>Parasedimentitalea marina sp. nov., a psychrophilic bacterium isolated from deep seawater of the New Britain Trench.</title>
        <authorList>
            <person name="Cao J."/>
        </authorList>
    </citation>
    <scope>NUCLEOTIDE SEQUENCE [LARGE SCALE GENOMIC DNA]</scope>
    <source>
        <strain evidence="2 3">W43</strain>
    </source>
</reference>
<dbReference type="AlphaFoldDB" id="A0A3T0N4W1"/>
<dbReference type="EMBL" id="CP033219">
    <property type="protein sequence ID" value="AZV79058.1"/>
    <property type="molecule type" value="Genomic_DNA"/>
</dbReference>
<accession>A0A3T0N4W1</accession>
<gene>
    <name evidence="2" type="ORF">EBB79_15050</name>
</gene>
<dbReference type="RefSeq" id="WP_127749607.1">
    <property type="nucleotide sequence ID" value="NZ_CP033219.1"/>
</dbReference>
<name>A0A3T0N4W1_9RHOB</name>
<evidence type="ECO:0000256" key="1">
    <source>
        <dbReference type="SAM" id="MobiDB-lite"/>
    </source>
</evidence>
<dbReference type="KEGG" id="sedi:EBB79_15050"/>
<keyword evidence="3" id="KW-1185">Reference proteome</keyword>
<sequence length="184" mass="20422">MEFLADPIYRAKYNGVMEEIHEVRTATERALDQIADQLAGTLTKIQQMQDAAAHLPDGTRVFRDENSVVRLADGSEVEGYLADTIQWTGLEPSFEDYTQKISERDDLLATQIEVQIYETDVLGAALDKLTDPDDPPTLNELDQILDNSNNAMPDAVRRHMADVSGEIGPRTSLDSSMIPQLGNT</sequence>
<dbReference type="OrthoDB" id="7864160at2"/>
<protein>
    <submittedName>
        <fullName evidence="2">Uncharacterized protein</fullName>
    </submittedName>
</protein>
<evidence type="ECO:0000313" key="3">
    <source>
        <dbReference type="Proteomes" id="UP000283063"/>
    </source>
</evidence>